<sequence>MTTATKRLTAPFDLIYPNSCCFLPRDLRDGADGTILQHISAKLVRGAGEEVGGDRPPSPAAADQALV</sequence>
<name>A0A2T7PRD8_POMCA</name>
<evidence type="ECO:0000313" key="2">
    <source>
        <dbReference type="EMBL" id="PVD35991.1"/>
    </source>
</evidence>
<organism evidence="2 3">
    <name type="scientific">Pomacea canaliculata</name>
    <name type="common">Golden apple snail</name>
    <dbReference type="NCBI Taxonomy" id="400727"/>
    <lineage>
        <taxon>Eukaryota</taxon>
        <taxon>Metazoa</taxon>
        <taxon>Spiralia</taxon>
        <taxon>Lophotrochozoa</taxon>
        <taxon>Mollusca</taxon>
        <taxon>Gastropoda</taxon>
        <taxon>Caenogastropoda</taxon>
        <taxon>Architaenioglossa</taxon>
        <taxon>Ampullarioidea</taxon>
        <taxon>Ampullariidae</taxon>
        <taxon>Pomacea</taxon>
    </lineage>
</organism>
<dbReference type="Proteomes" id="UP000245119">
    <property type="component" value="Linkage Group LG2"/>
</dbReference>
<gene>
    <name evidence="2" type="ORF">C0Q70_02961</name>
</gene>
<feature type="region of interest" description="Disordered" evidence="1">
    <location>
        <begin position="46"/>
        <end position="67"/>
    </location>
</feature>
<comment type="caution">
    <text evidence="2">The sequence shown here is derived from an EMBL/GenBank/DDBJ whole genome shotgun (WGS) entry which is preliminary data.</text>
</comment>
<proteinExistence type="predicted"/>
<reference evidence="2 3" key="1">
    <citation type="submission" date="2018-04" db="EMBL/GenBank/DDBJ databases">
        <title>The genome of golden apple snail Pomacea canaliculata provides insight into stress tolerance and invasive adaptation.</title>
        <authorList>
            <person name="Liu C."/>
            <person name="Liu B."/>
            <person name="Ren Y."/>
            <person name="Zhang Y."/>
            <person name="Wang H."/>
            <person name="Li S."/>
            <person name="Jiang F."/>
            <person name="Yin L."/>
            <person name="Zhang G."/>
            <person name="Qian W."/>
            <person name="Fan W."/>
        </authorList>
    </citation>
    <scope>NUCLEOTIDE SEQUENCE [LARGE SCALE GENOMIC DNA]</scope>
    <source>
        <strain evidence="2">SZHN2017</strain>
        <tissue evidence="2">Muscle</tissue>
    </source>
</reference>
<dbReference type="EMBL" id="PZQS01000002">
    <property type="protein sequence ID" value="PVD35991.1"/>
    <property type="molecule type" value="Genomic_DNA"/>
</dbReference>
<dbReference type="AlphaFoldDB" id="A0A2T7PRD8"/>
<keyword evidence="3" id="KW-1185">Reference proteome</keyword>
<accession>A0A2T7PRD8</accession>
<evidence type="ECO:0000256" key="1">
    <source>
        <dbReference type="SAM" id="MobiDB-lite"/>
    </source>
</evidence>
<evidence type="ECO:0000313" key="3">
    <source>
        <dbReference type="Proteomes" id="UP000245119"/>
    </source>
</evidence>
<protein>
    <submittedName>
        <fullName evidence="2">Uncharacterized protein</fullName>
    </submittedName>
</protein>